<dbReference type="RefSeq" id="WP_224082413.1">
    <property type="nucleotide sequence ID" value="NZ_CAJZAI010000019.1"/>
</dbReference>
<evidence type="ECO:0000256" key="3">
    <source>
        <dbReference type="ARBA" id="ARBA00012393"/>
    </source>
</evidence>
<comment type="pathway">
    <text evidence="1">Cofactor biosynthesis; FAD biosynthesis; FAD from FMN: step 1/1.</text>
</comment>
<evidence type="ECO:0000256" key="4">
    <source>
        <dbReference type="ARBA" id="ARBA00022630"/>
    </source>
</evidence>
<evidence type="ECO:0000256" key="5">
    <source>
        <dbReference type="ARBA" id="ARBA00022643"/>
    </source>
</evidence>
<evidence type="ECO:0000256" key="7">
    <source>
        <dbReference type="ARBA" id="ARBA00022695"/>
    </source>
</evidence>
<comment type="catalytic activity">
    <reaction evidence="11">
        <text>FMN + ATP + H(+) = FAD + diphosphate</text>
        <dbReference type="Rhea" id="RHEA:17237"/>
        <dbReference type="ChEBI" id="CHEBI:15378"/>
        <dbReference type="ChEBI" id="CHEBI:30616"/>
        <dbReference type="ChEBI" id="CHEBI:33019"/>
        <dbReference type="ChEBI" id="CHEBI:57692"/>
        <dbReference type="ChEBI" id="CHEBI:58210"/>
        <dbReference type="EC" id="2.7.7.2"/>
    </reaction>
</comment>
<comment type="caution">
    <text evidence="13">The sequence shown here is derived from an EMBL/GenBank/DDBJ whole genome shotgun (WGS) entry which is preliminary data.</text>
</comment>
<dbReference type="Proteomes" id="UP000727654">
    <property type="component" value="Unassembled WGS sequence"/>
</dbReference>
<dbReference type="PANTHER" id="PTHR22749">
    <property type="entry name" value="RIBOFLAVIN KINASE/FMN ADENYLYLTRANSFERASE"/>
    <property type="match status" value="1"/>
</dbReference>
<name>A0ABN7ZBK7_9BURK</name>
<evidence type="ECO:0000259" key="12">
    <source>
        <dbReference type="Pfam" id="PF06574"/>
    </source>
</evidence>
<organism evidence="13 14">
    <name type="scientific">Cupriavidus laharis</name>
    <dbReference type="NCBI Taxonomy" id="151654"/>
    <lineage>
        <taxon>Bacteria</taxon>
        <taxon>Pseudomonadati</taxon>
        <taxon>Pseudomonadota</taxon>
        <taxon>Betaproteobacteria</taxon>
        <taxon>Burkholderiales</taxon>
        <taxon>Burkholderiaceae</taxon>
        <taxon>Cupriavidus</taxon>
    </lineage>
</organism>
<keyword evidence="6" id="KW-0808">Transferase</keyword>
<evidence type="ECO:0000256" key="8">
    <source>
        <dbReference type="ARBA" id="ARBA00022741"/>
    </source>
</evidence>
<keyword evidence="7" id="KW-0548">Nucleotidyltransferase</keyword>
<protein>
    <recommendedName>
        <fullName evidence="3">FAD synthase</fullName>
        <ecNumber evidence="3">2.7.7.2</ecNumber>
    </recommendedName>
</protein>
<dbReference type="InterPro" id="IPR015864">
    <property type="entry name" value="FAD_synthase"/>
</dbReference>
<dbReference type="Gene3D" id="3.40.50.620">
    <property type="entry name" value="HUPs"/>
    <property type="match status" value="1"/>
</dbReference>
<dbReference type="PANTHER" id="PTHR22749:SF6">
    <property type="entry name" value="RIBOFLAVIN KINASE"/>
    <property type="match status" value="1"/>
</dbReference>
<dbReference type="CDD" id="cd02064">
    <property type="entry name" value="FAD_synthetase_N"/>
    <property type="match status" value="1"/>
</dbReference>
<evidence type="ECO:0000256" key="2">
    <source>
        <dbReference type="ARBA" id="ARBA00010214"/>
    </source>
</evidence>
<dbReference type="InterPro" id="IPR014729">
    <property type="entry name" value="Rossmann-like_a/b/a_fold"/>
</dbReference>
<dbReference type="Pfam" id="PF06574">
    <property type="entry name" value="FAD_syn"/>
    <property type="match status" value="1"/>
</dbReference>
<sequence length="285" mass="30122">MQVTRGDTPLRLAASVVSIGTFDGVHRGHRAVLAELRATGRSLGLPTVLLTFDPHPRAFLQPQSAPRMISTVDDRIALLAESGAVDHCLVLRFDRAVSEASADDFVRELLLARLGMRRLVVGANFRCGRGRQGDVDYLGQLGKASGYTVEPVRLQATDVAGAGVRCSSTEARRLIQSGDVRAAAALLTRPHEIRAMVVARAPARASGAAEIRLPTGICLPPAGQYAGAVRAQIGARRWSPALLHLAEADGMARVFSDAQFAPTPGSAVSVRFFGAAPAKLCSDGK</sequence>
<feature type="domain" description="FAD synthetase" evidence="12">
    <location>
        <begin position="14"/>
        <end position="156"/>
    </location>
</feature>
<evidence type="ECO:0000313" key="13">
    <source>
        <dbReference type="EMBL" id="CAG9183343.1"/>
    </source>
</evidence>
<evidence type="ECO:0000256" key="11">
    <source>
        <dbReference type="ARBA" id="ARBA00049494"/>
    </source>
</evidence>
<comment type="similarity">
    <text evidence="2">Belongs to the RibF family.</text>
</comment>
<keyword evidence="10" id="KW-0067">ATP-binding</keyword>
<proteinExistence type="inferred from homology"/>
<evidence type="ECO:0000256" key="1">
    <source>
        <dbReference type="ARBA" id="ARBA00004726"/>
    </source>
</evidence>
<reference evidence="13 14" key="1">
    <citation type="submission" date="2021-08" db="EMBL/GenBank/DDBJ databases">
        <authorList>
            <person name="Peeters C."/>
        </authorList>
    </citation>
    <scope>NUCLEOTIDE SEQUENCE [LARGE SCALE GENOMIC DNA]</scope>
    <source>
        <strain evidence="13 14">LMG 23992</strain>
    </source>
</reference>
<evidence type="ECO:0000256" key="9">
    <source>
        <dbReference type="ARBA" id="ARBA00022827"/>
    </source>
</evidence>
<dbReference type="EMBL" id="CAJZAI010000019">
    <property type="protein sequence ID" value="CAG9183343.1"/>
    <property type="molecule type" value="Genomic_DNA"/>
</dbReference>
<gene>
    <name evidence="13" type="ORF">LMG23992_04964</name>
</gene>
<evidence type="ECO:0000313" key="14">
    <source>
        <dbReference type="Proteomes" id="UP000727654"/>
    </source>
</evidence>
<dbReference type="SUPFAM" id="SSF52374">
    <property type="entry name" value="Nucleotidylyl transferase"/>
    <property type="match status" value="1"/>
</dbReference>
<keyword evidence="9" id="KW-0274">FAD</keyword>
<keyword evidence="14" id="KW-1185">Reference proteome</keyword>
<dbReference type="InterPro" id="IPR023468">
    <property type="entry name" value="Riboflavin_kinase"/>
</dbReference>
<dbReference type="EC" id="2.7.7.2" evidence="3"/>
<evidence type="ECO:0000256" key="10">
    <source>
        <dbReference type="ARBA" id="ARBA00022840"/>
    </source>
</evidence>
<keyword evidence="5" id="KW-0288">FMN</keyword>
<keyword evidence="8" id="KW-0547">Nucleotide-binding</keyword>
<accession>A0ABN7ZBK7</accession>
<evidence type="ECO:0000256" key="6">
    <source>
        <dbReference type="ARBA" id="ARBA00022679"/>
    </source>
</evidence>
<keyword evidence="4" id="KW-0285">Flavoprotein</keyword>